<evidence type="ECO:0000313" key="2">
    <source>
        <dbReference type="Proteomes" id="UP000004699"/>
    </source>
</evidence>
<gene>
    <name evidence="1" type="ORF">NOR51B_1286</name>
</gene>
<dbReference type="AlphaFoldDB" id="B8KXF5"/>
<dbReference type="EMBL" id="DS999411">
    <property type="protein sequence ID" value="EED35341.1"/>
    <property type="molecule type" value="Genomic_DNA"/>
</dbReference>
<accession>B8KXF5</accession>
<evidence type="ECO:0000313" key="1">
    <source>
        <dbReference type="EMBL" id="EED35341.1"/>
    </source>
</evidence>
<reference evidence="2" key="1">
    <citation type="journal article" date="2013" name="BMC Microbiol.">
        <title>Taxonomy and evolution of bacteriochlorophyll a-containing members of the OM60/NOR5 clade of marine gammaproteobacteria: description of Luminiphilus syltensis gen. nov., sp. nov., reclassification of Haliea rubra as Pseudohaliea rubra gen. nov., comb. nov., and emendation of Chromatocurvus halotolerans.</title>
        <authorList>
            <person name="Spring S."/>
            <person name="Riedel T."/>
            <person name="Sproer C."/>
            <person name="Yan S."/>
            <person name="Harder J."/>
            <person name="Fuchs B.M."/>
        </authorList>
    </citation>
    <scope>NUCLEOTIDE SEQUENCE [LARGE SCALE GENOMIC DNA]</scope>
    <source>
        <strain evidence="2">NOR51-B</strain>
    </source>
</reference>
<dbReference type="Proteomes" id="UP000004699">
    <property type="component" value="Unassembled WGS sequence"/>
</dbReference>
<dbReference type="HOGENOM" id="CLU_3329709_0_0_6"/>
<keyword evidence="2" id="KW-1185">Reference proteome</keyword>
<name>B8KXF5_9GAMM</name>
<proteinExistence type="predicted"/>
<sequence>MITLTRDEPLKAIQRNACHYSNNVYEMICHWLYKRASL</sequence>
<protein>
    <submittedName>
        <fullName evidence="1">Uncharacterized protein</fullName>
    </submittedName>
</protein>
<organism evidence="1 2">
    <name type="scientific">Luminiphilus syltensis NOR5-1B</name>
    <dbReference type="NCBI Taxonomy" id="565045"/>
    <lineage>
        <taxon>Bacteria</taxon>
        <taxon>Pseudomonadati</taxon>
        <taxon>Pseudomonadota</taxon>
        <taxon>Gammaproteobacteria</taxon>
        <taxon>Cellvibrionales</taxon>
        <taxon>Halieaceae</taxon>
        <taxon>Luminiphilus</taxon>
    </lineage>
</organism>
<dbReference type="STRING" id="565045.NOR51B_1286"/>